<organism evidence="1">
    <name type="scientific">candidate division CPR1 bacterium ADurb.Bin160</name>
    <dbReference type="NCBI Taxonomy" id="1852826"/>
    <lineage>
        <taxon>Bacteria</taxon>
        <taxon>candidate division CPR1</taxon>
    </lineage>
</organism>
<evidence type="ECO:0000313" key="1">
    <source>
        <dbReference type="EMBL" id="OQB41798.1"/>
    </source>
</evidence>
<dbReference type="Proteomes" id="UP000485621">
    <property type="component" value="Unassembled WGS sequence"/>
</dbReference>
<gene>
    <name evidence="1" type="ORF">BWY04_00591</name>
</gene>
<comment type="caution">
    <text evidence="1">The sequence shown here is derived from an EMBL/GenBank/DDBJ whole genome shotgun (WGS) entry which is preliminary data.</text>
</comment>
<dbReference type="AlphaFoldDB" id="A0A1V5ZP03"/>
<dbReference type="InterPro" id="IPR042214">
    <property type="entry name" value="TruD_catalytic"/>
</dbReference>
<dbReference type="Gene3D" id="3.30.2350.20">
    <property type="entry name" value="TruD, catalytic domain"/>
    <property type="match status" value="1"/>
</dbReference>
<dbReference type="Pfam" id="PF01142">
    <property type="entry name" value="TruD"/>
    <property type="match status" value="1"/>
</dbReference>
<accession>A0A1V5ZP03</accession>
<proteinExistence type="predicted"/>
<dbReference type="SUPFAM" id="SSF55120">
    <property type="entry name" value="Pseudouridine synthase"/>
    <property type="match status" value="1"/>
</dbReference>
<dbReference type="GO" id="GO:0003723">
    <property type="term" value="F:RNA binding"/>
    <property type="evidence" value="ECO:0007669"/>
    <property type="project" value="InterPro"/>
</dbReference>
<dbReference type="EMBL" id="MWDB01000010">
    <property type="protein sequence ID" value="OQB41798.1"/>
    <property type="molecule type" value="Genomic_DNA"/>
</dbReference>
<dbReference type="GO" id="GO:0140098">
    <property type="term" value="F:catalytic activity, acting on RNA"/>
    <property type="evidence" value="ECO:0007669"/>
    <property type="project" value="UniProtKB-ARBA"/>
</dbReference>
<reference evidence="1" key="1">
    <citation type="submission" date="2017-02" db="EMBL/GenBank/DDBJ databases">
        <title>Delving into the versatile metabolic prowess of the omnipresent phylum Bacteroidetes.</title>
        <authorList>
            <person name="Nobu M.K."/>
            <person name="Mei R."/>
            <person name="Narihiro T."/>
            <person name="Kuroda K."/>
            <person name="Liu W.-T."/>
        </authorList>
    </citation>
    <scope>NUCLEOTIDE SEQUENCE</scope>
    <source>
        <strain evidence="1">ADurb.Bin160</strain>
    </source>
</reference>
<dbReference type="GO" id="GO:0009982">
    <property type="term" value="F:pseudouridine synthase activity"/>
    <property type="evidence" value="ECO:0007669"/>
    <property type="project" value="InterPro"/>
</dbReference>
<dbReference type="InterPro" id="IPR001656">
    <property type="entry name" value="PsdUridine_synth_TruD"/>
</dbReference>
<dbReference type="GO" id="GO:0006396">
    <property type="term" value="P:RNA processing"/>
    <property type="evidence" value="ECO:0007669"/>
    <property type="project" value="UniProtKB-ARBA"/>
</dbReference>
<name>A0A1V5ZP03_9BACT</name>
<protein>
    <submittedName>
        <fullName evidence="1">tRNA pseudouridine synthase D</fullName>
    </submittedName>
</protein>
<sequence>MLGFNMLTPPLESKSYIKDSELLKNTDYENLGMNVAKKYKIYGFRRPLRTIPKNLKYSREENKKDKFKKDLILSFSLPTGSYATVFL</sequence>
<dbReference type="InterPro" id="IPR020103">
    <property type="entry name" value="PsdUridine_synth_cat_dom_sf"/>
</dbReference>
<dbReference type="GO" id="GO:0001522">
    <property type="term" value="P:pseudouridine synthesis"/>
    <property type="evidence" value="ECO:0007669"/>
    <property type="project" value="InterPro"/>
</dbReference>